<evidence type="ECO:0000256" key="1">
    <source>
        <dbReference type="SAM" id="MobiDB-lite"/>
    </source>
</evidence>
<organism evidence="3">
    <name type="scientific">Rhipicephalus zambeziensis</name>
    <dbReference type="NCBI Taxonomy" id="60191"/>
    <lineage>
        <taxon>Eukaryota</taxon>
        <taxon>Metazoa</taxon>
        <taxon>Ecdysozoa</taxon>
        <taxon>Arthropoda</taxon>
        <taxon>Chelicerata</taxon>
        <taxon>Arachnida</taxon>
        <taxon>Acari</taxon>
        <taxon>Parasitiformes</taxon>
        <taxon>Ixodida</taxon>
        <taxon>Ixodoidea</taxon>
        <taxon>Ixodidae</taxon>
        <taxon>Rhipicephalinae</taxon>
        <taxon>Rhipicephalus</taxon>
        <taxon>Rhipicephalus</taxon>
    </lineage>
</organism>
<reference evidence="3" key="1">
    <citation type="journal article" date="2017" name="Parasit. Vectors">
        <title>Sialotranscriptomics of Rhipicephalus zambeziensis reveals intricate expression profiles of secretory proteins and suggests tight temporal transcriptional regulation during blood-feeding.</title>
        <authorList>
            <person name="de Castro M.H."/>
            <person name="de Klerk D."/>
            <person name="Pienaar R."/>
            <person name="Rees D.J.G."/>
            <person name="Mans B.J."/>
        </authorList>
    </citation>
    <scope>NUCLEOTIDE SEQUENCE</scope>
    <source>
        <tissue evidence="3">Salivary glands</tissue>
    </source>
</reference>
<evidence type="ECO:0000313" key="3">
    <source>
        <dbReference type="EMBL" id="MAA14243.1"/>
    </source>
</evidence>
<dbReference type="EMBL" id="GFPF01003097">
    <property type="protein sequence ID" value="MAA14243.1"/>
    <property type="molecule type" value="Transcribed_RNA"/>
</dbReference>
<feature type="compositionally biased region" description="Basic residues" evidence="1">
    <location>
        <begin position="81"/>
        <end position="90"/>
    </location>
</feature>
<proteinExistence type="predicted"/>
<evidence type="ECO:0000256" key="2">
    <source>
        <dbReference type="SAM" id="SignalP"/>
    </source>
</evidence>
<feature type="signal peptide" evidence="2">
    <location>
        <begin position="1"/>
        <end position="27"/>
    </location>
</feature>
<feature type="compositionally biased region" description="Pro residues" evidence="1">
    <location>
        <begin position="61"/>
        <end position="75"/>
    </location>
</feature>
<keyword evidence="2" id="KW-0732">Signal</keyword>
<sequence length="96" mass="10581">MKFSCLNILRLLIASVLLLSTIQESRLLVVGRIHSPHKGAGVGQKGHKNRTVAFTSTRAPSTPPRNPFPFPPYRPPGRKAVLARKKRMARLGKVST</sequence>
<protein>
    <recommendedName>
        <fullName evidence="4">Secreted protein</fullName>
    </recommendedName>
</protein>
<feature type="region of interest" description="Disordered" evidence="1">
    <location>
        <begin position="38"/>
        <end position="96"/>
    </location>
</feature>
<evidence type="ECO:0008006" key="4">
    <source>
        <dbReference type="Google" id="ProtNLM"/>
    </source>
</evidence>
<accession>A0A224YJ54</accession>
<dbReference type="AlphaFoldDB" id="A0A224YJ54"/>
<feature type="chain" id="PRO_5012262631" description="Secreted protein" evidence="2">
    <location>
        <begin position="28"/>
        <end position="96"/>
    </location>
</feature>
<name>A0A224YJ54_9ACAR</name>